<reference evidence="2 3" key="1">
    <citation type="journal article" date="2007" name="Science">
        <title>The Fusarium graminearum genome reveals a link between localized polymorphism and pathogen specialization.</title>
        <authorList>
            <person name="Cuomo C.A."/>
            <person name="Gueldener U."/>
            <person name="Xu J.-R."/>
            <person name="Trail F."/>
            <person name="Turgeon B.G."/>
            <person name="Di Pietro A."/>
            <person name="Walton J.D."/>
            <person name="Ma L.-J."/>
            <person name="Baker S.E."/>
            <person name="Rep M."/>
            <person name="Adam G."/>
            <person name="Antoniw J."/>
            <person name="Baldwin T."/>
            <person name="Calvo S.E."/>
            <person name="Chang Y.-L."/>
            <person name="DeCaprio D."/>
            <person name="Gale L.R."/>
            <person name="Gnerre S."/>
            <person name="Goswami R.S."/>
            <person name="Hammond-Kosack K."/>
            <person name="Harris L.J."/>
            <person name="Hilburn K."/>
            <person name="Kennell J.C."/>
            <person name="Kroken S."/>
            <person name="Magnuson J.K."/>
            <person name="Mannhaupt G."/>
            <person name="Mauceli E.W."/>
            <person name="Mewes H.-W."/>
            <person name="Mitterbauer R."/>
            <person name="Muehlbauer G."/>
            <person name="Muensterkoetter M."/>
            <person name="Nelson D."/>
            <person name="O'Donnell K."/>
            <person name="Ouellet T."/>
            <person name="Qi W."/>
            <person name="Quesneville H."/>
            <person name="Roncero M.I.G."/>
            <person name="Seong K.-Y."/>
            <person name="Tetko I.V."/>
            <person name="Urban M."/>
            <person name="Waalwijk C."/>
            <person name="Ward T.J."/>
            <person name="Yao J."/>
            <person name="Birren B.W."/>
            <person name="Kistler H.C."/>
        </authorList>
    </citation>
    <scope>NUCLEOTIDE SEQUENCE [LARGE SCALE GENOMIC DNA]</scope>
    <source>
        <strain evidence="3">ATCC MYA-4620 / CBS 123657 / FGSC 9075 / NRRL 31084 / PH-1</strain>
        <strain evidence="2">PH-1 / ATCC MYA-4620 / FGSC 9075 / NRRL 31084</strain>
    </source>
</reference>
<dbReference type="Proteomes" id="UP000070720">
    <property type="component" value="Chromosome 1"/>
</dbReference>
<evidence type="ECO:0000313" key="1">
    <source>
        <dbReference type="EMBL" id="CEF74895.1"/>
    </source>
</evidence>
<gene>
    <name evidence="1" type="ORF">FGRAMPH1_01T06181</name>
</gene>
<protein>
    <submittedName>
        <fullName evidence="1">Chromosome 1, complete genome</fullName>
    </submittedName>
</protein>
<dbReference type="InParanoid" id="A0A098D8W2"/>
<name>A0A098D8W2_GIBZE</name>
<reference evidence="2 3" key="2">
    <citation type="journal article" date="2010" name="Nature">
        <title>Comparative genomics reveals mobile pathogenicity chromosomes in Fusarium.</title>
        <authorList>
            <person name="Ma L.J."/>
            <person name="van der Does H.C."/>
            <person name="Borkovich K.A."/>
            <person name="Coleman J.J."/>
            <person name="Daboussi M.J."/>
            <person name="Di Pietro A."/>
            <person name="Dufresne M."/>
            <person name="Freitag M."/>
            <person name="Grabherr M."/>
            <person name="Henrissat B."/>
            <person name="Houterman P.M."/>
            <person name="Kang S."/>
            <person name="Shim W.B."/>
            <person name="Woloshuk C."/>
            <person name="Xie X."/>
            <person name="Xu J.R."/>
            <person name="Antoniw J."/>
            <person name="Baker S.E."/>
            <person name="Bluhm B.H."/>
            <person name="Breakspear A."/>
            <person name="Brown D.W."/>
            <person name="Butchko R.A."/>
            <person name="Chapman S."/>
            <person name="Coulson R."/>
            <person name="Coutinho P.M."/>
            <person name="Danchin E.G."/>
            <person name="Diener A."/>
            <person name="Gale L.R."/>
            <person name="Gardiner D.M."/>
            <person name="Goff S."/>
            <person name="Hammond-Kosack K.E."/>
            <person name="Hilburn K."/>
            <person name="Hua-Van A."/>
            <person name="Jonkers W."/>
            <person name="Kazan K."/>
            <person name="Kodira C.D."/>
            <person name="Koehrsen M."/>
            <person name="Kumar L."/>
            <person name="Lee Y.H."/>
            <person name="Li L."/>
            <person name="Manners J.M."/>
            <person name="Miranda-Saavedra D."/>
            <person name="Mukherjee M."/>
            <person name="Park G."/>
            <person name="Park J."/>
            <person name="Park S.Y."/>
            <person name="Proctor R.H."/>
            <person name="Regev A."/>
            <person name="Ruiz-Roldan M.C."/>
            <person name="Sain D."/>
            <person name="Sakthikumar S."/>
            <person name="Sykes S."/>
            <person name="Schwartz D.C."/>
            <person name="Turgeon B.G."/>
            <person name="Wapinski I."/>
            <person name="Yoder O."/>
            <person name="Young S."/>
            <person name="Zeng Q."/>
            <person name="Zhou S."/>
            <person name="Galagan J."/>
            <person name="Cuomo C.A."/>
            <person name="Kistler H.C."/>
            <person name="Rep M."/>
        </authorList>
    </citation>
    <scope>GENOME REANNOTATION</scope>
    <source>
        <strain evidence="3">ATCC MYA-4620 / CBS 123657 / FGSC 9075 / NRRL 31084 / PH-1</strain>
        <strain evidence="2">PH-1 / ATCC MYA-4620 / FGSC 9075 / NRRL 31084</strain>
    </source>
</reference>
<evidence type="ECO:0000313" key="2">
    <source>
        <dbReference type="EnsemblFungi" id="CEF74895"/>
    </source>
</evidence>
<keyword evidence="3" id="KW-1185">Reference proteome</keyword>
<dbReference type="VEuPathDB" id="FungiDB:FGRAMPH1_01G06181"/>
<evidence type="ECO:0000313" key="3">
    <source>
        <dbReference type="Proteomes" id="UP000070720"/>
    </source>
</evidence>
<dbReference type="AlphaFoldDB" id="A0A098D8W2"/>
<dbReference type="EnsemblFungi" id="CEF74895">
    <property type="protein sequence ID" value="CEF74895"/>
    <property type="gene ID" value="FGRRES_15148"/>
</dbReference>
<dbReference type="EMBL" id="HG970332">
    <property type="protein sequence ID" value="CEF74895.1"/>
    <property type="molecule type" value="Genomic_DNA"/>
</dbReference>
<accession>A0A098D8W2</accession>
<sequence>MDMIHNTYASSHSLRKRYSDFLQNIIYSSADPTALRKRAGQGVSRWEKFMRDCLSRGTFAPPPEASLASFLSWLAHTLGSDAKDARREDCSSFPGV</sequence>
<organism evidence="1 3">
    <name type="scientific">Gibberella zeae (strain ATCC MYA-4620 / CBS 123657 / FGSC 9075 / NRRL 31084 / PH-1)</name>
    <name type="common">Wheat head blight fungus</name>
    <name type="synonym">Fusarium graminearum</name>
    <dbReference type="NCBI Taxonomy" id="229533"/>
    <lineage>
        <taxon>Eukaryota</taxon>
        <taxon>Fungi</taxon>
        <taxon>Dikarya</taxon>
        <taxon>Ascomycota</taxon>
        <taxon>Pezizomycotina</taxon>
        <taxon>Sordariomycetes</taxon>
        <taxon>Hypocreomycetidae</taxon>
        <taxon>Hypocreales</taxon>
        <taxon>Nectriaceae</taxon>
        <taxon>Fusarium</taxon>
    </lineage>
</organism>
<proteinExistence type="predicted"/>
<reference evidence="1 3" key="3">
    <citation type="journal article" date="2015" name="BMC Genomics">
        <title>The completed genome sequence of the pathogenic ascomycete fungus Fusarium graminearum.</title>
        <authorList>
            <person name="King R."/>
            <person name="Urban M."/>
            <person name="Hammond-Kosack M.C."/>
            <person name="Hassani-Pak K."/>
            <person name="Hammond-Kosack K.E."/>
        </authorList>
    </citation>
    <scope>NUCLEOTIDE SEQUENCE [LARGE SCALE GENOMIC DNA]</scope>
    <source>
        <strain evidence="3">ATCC MYA-4620 / CBS 123657 / FGSC 9075 / NRRL 31084 / PH-1</strain>
        <strain evidence="1">PH-1</strain>
    </source>
</reference>
<accession>A0A0E0RUH0</accession>
<reference evidence="2" key="4">
    <citation type="submission" date="2017-01" db="UniProtKB">
        <authorList>
            <consortium name="EnsemblFungi"/>
        </authorList>
    </citation>
    <scope>IDENTIFICATION</scope>
    <source>
        <strain evidence="2">PH-1 / ATCC MYA-4620 / FGSC 9075 / NRRL 31084</strain>
    </source>
</reference>